<evidence type="ECO:0000313" key="3">
    <source>
        <dbReference type="Proteomes" id="UP000240883"/>
    </source>
</evidence>
<organism evidence="2 3">
    <name type="scientific">Corynespora cassiicola Philippines</name>
    <dbReference type="NCBI Taxonomy" id="1448308"/>
    <lineage>
        <taxon>Eukaryota</taxon>
        <taxon>Fungi</taxon>
        <taxon>Dikarya</taxon>
        <taxon>Ascomycota</taxon>
        <taxon>Pezizomycotina</taxon>
        <taxon>Dothideomycetes</taxon>
        <taxon>Pleosporomycetidae</taxon>
        <taxon>Pleosporales</taxon>
        <taxon>Corynesporascaceae</taxon>
        <taxon>Corynespora</taxon>
    </lineage>
</organism>
<keyword evidence="3" id="KW-1185">Reference proteome</keyword>
<reference evidence="2 3" key="1">
    <citation type="journal article" date="2018" name="Front. Microbiol.">
        <title>Genome-Wide Analysis of Corynespora cassiicola Leaf Fall Disease Putative Effectors.</title>
        <authorList>
            <person name="Lopez D."/>
            <person name="Ribeiro S."/>
            <person name="Label P."/>
            <person name="Fumanal B."/>
            <person name="Venisse J.S."/>
            <person name="Kohler A."/>
            <person name="de Oliveira R.R."/>
            <person name="Labutti K."/>
            <person name="Lipzen A."/>
            <person name="Lail K."/>
            <person name="Bauer D."/>
            <person name="Ohm R.A."/>
            <person name="Barry K.W."/>
            <person name="Spatafora J."/>
            <person name="Grigoriev I.V."/>
            <person name="Martin F.M."/>
            <person name="Pujade-Renaud V."/>
        </authorList>
    </citation>
    <scope>NUCLEOTIDE SEQUENCE [LARGE SCALE GENOMIC DNA]</scope>
    <source>
        <strain evidence="2 3">Philippines</strain>
    </source>
</reference>
<sequence length="205" mass="22967">MTDARISLCFQGSHTIFFSTSSLFGPFPFPIFISFSSFSHFLSPRKQIFPLASVPAFGGWMDSCMHACMHATTPQIPPLPTLLYFDRAMLCVRSLASLNPARGCHLHNLHSHTLANRKILPFSFHSILPPSPNCALSRQESRREKKEGCYLNLIQTPLPHTTLIPISQCPTIHPSQSSKRRNAKSEQCNPVPEKKLMRGISRASH</sequence>
<protein>
    <submittedName>
        <fullName evidence="2">Uncharacterized protein</fullName>
    </submittedName>
</protein>
<evidence type="ECO:0000313" key="2">
    <source>
        <dbReference type="EMBL" id="PSN66675.1"/>
    </source>
</evidence>
<name>A0A2T2NMM6_CORCC</name>
<dbReference type="AlphaFoldDB" id="A0A2T2NMM6"/>
<gene>
    <name evidence="2" type="ORF">BS50DRAFT_370918</name>
</gene>
<feature type="region of interest" description="Disordered" evidence="1">
    <location>
        <begin position="169"/>
        <end position="205"/>
    </location>
</feature>
<dbReference type="Proteomes" id="UP000240883">
    <property type="component" value="Unassembled WGS sequence"/>
</dbReference>
<dbReference type="EMBL" id="KZ678135">
    <property type="protein sequence ID" value="PSN66675.1"/>
    <property type="molecule type" value="Genomic_DNA"/>
</dbReference>
<evidence type="ECO:0000256" key="1">
    <source>
        <dbReference type="SAM" id="MobiDB-lite"/>
    </source>
</evidence>
<proteinExistence type="predicted"/>
<accession>A0A2T2NMM6</accession>